<evidence type="ECO:0000313" key="6">
    <source>
        <dbReference type="Ensembl" id="ENSACLP00000043367.1"/>
    </source>
</evidence>
<reference evidence="7" key="2">
    <citation type="submission" date="2023-03" db="EMBL/GenBank/DDBJ databases">
        <authorList>
            <consortium name="Wellcome Sanger Institute Data Sharing"/>
        </authorList>
    </citation>
    <scope>NUCLEOTIDE SEQUENCE [LARGE SCALE GENOMIC DNA]</scope>
</reference>
<sequence length="342" mass="37205">MRSPPTPEMATQEVPLNETLAHLKTESETLKSKLEEERAKLHDVELHQVAEKVEGLGQFVMKTRRTLKGHGNKVLCMDWCKDKRRIVSSSQDGKVIVWDAFTTNKEHAVTMPCTWVMACAYAPSGCAVACGGLDNKCSVYPLSLDKNENLAAKKKSVAMHTNYLSACSFTNSDMQILTSSGDGTCALWDVESGQLLQSFHGHAADVLCLDLAPSETGNTFVSGGCDKKANVWDMRSGQCIQSFETHESDINSVRYYPSGDAFASGSDDATVRIDFFMLPLTGEAGYCLVATTTTPLMFGMFSKEHGSLFCLDTRTVSAPCGFPLMGQPSAQVPGTTLFGYDI</sequence>
<dbReference type="InterPro" id="IPR020472">
    <property type="entry name" value="WD40_PAC1"/>
</dbReference>
<keyword evidence="2 5" id="KW-0853">WD repeat</keyword>
<keyword evidence="7" id="KW-1185">Reference proteome</keyword>
<dbReference type="InterPro" id="IPR036322">
    <property type="entry name" value="WD40_repeat_dom_sf"/>
</dbReference>
<dbReference type="AlphaFoldDB" id="A0AAX7SFW6"/>
<dbReference type="Proteomes" id="UP000265100">
    <property type="component" value="Chromosome 7"/>
</dbReference>
<dbReference type="GeneTree" id="ENSGT01000000214413"/>
<feature type="repeat" description="WD" evidence="5">
    <location>
        <begin position="199"/>
        <end position="242"/>
    </location>
</feature>
<comment type="similarity">
    <text evidence="1">Belongs to the WD repeat G protein beta family.</text>
</comment>
<evidence type="ECO:0000256" key="3">
    <source>
        <dbReference type="ARBA" id="ARBA00022737"/>
    </source>
</evidence>
<evidence type="ECO:0000256" key="1">
    <source>
        <dbReference type="ARBA" id="ARBA00009768"/>
    </source>
</evidence>
<dbReference type="PANTHER" id="PTHR19850">
    <property type="entry name" value="GUANINE NUCLEOTIDE-BINDING PROTEIN BETA G PROTEIN BETA"/>
    <property type="match status" value="1"/>
</dbReference>
<dbReference type="InterPro" id="IPR016346">
    <property type="entry name" value="G-protein_beta_1-5"/>
</dbReference>
<dbReference type="CDD" id="cd00200">
    <property type="entry name" value="WD40"/>
    <property type="match status" value="1"/>
</dbReference>
<evidence type="ECO:0000256" key="5">
    <source>
        <dbReference type="PROSITE-ProRule" id="PRU00221"/>
    </source>
</evidence>
<evidence type="ECO:0000256" key="2">
    <source>
        <dbReference type="ARBA" id="ARBA00022574"/>
    </source>
</evidence>
<dbReference type="GO" id="GO:0007165">
    <property type="term" value="P:signal transduction"/>
    <property type="evidence" value="ECO:0007669"/>
    <property type="project" value="UniProtKB-KW"/>
</dbReference>
<dbReference type="SMART" id="SM00320">
    <property type="entry name" value="WD40"/>
    <property type="match status" value="5"/>
</dbReference>
<feature type="repeat" description="WD" evidence="5">
    <location>
        <begin position="67"/>
        <end position="108"/>
    </location>
</feature>
<proteinExistence type="inferred from homology"/>
<feature type="repeat" description="WD" evidence="5">
    <location>
        <begin position="243"/>
        <end position="273"/>
    </location>
</feature>
<evidence type="ECO:0008006" key="8">
    <source>
        <dbReference type="Google" id="ProtNLM"/>
    </source>
</evidence>
<dbReference type="Pfam" id="PF25391">
    <property type="entry name" value="WD40_Gbeta"/>
    <property type="match status" value="1"/>
</dbReference>
<keyword evidence="3" id="KW-0677">Repeat</keyword>
<reference evidence="6 7" key="1">
    <citation type="submission" date="2018-05" db="EMBL/GenBank/DDBJ databases">
        <authorList>
            <person name="Datahose"/>
        </authorList>
    </citation>
    <scope>NUCLEOTIDE SEQUENCE</scope>
</reference>
<dbReference type="PRINTS" id="PR00320">
    <property type="entry name" value="GPROTEINBRPT"/>
</dbReference>
<dbReference type="PROSITE" id="PS50294">
    <property type="entry name" value="WD_REPEATS_REGION"/>
    <property type="match status" value="4"/>
</dbReference>
<dbReference type="InterPro" id="IPR001632">
    <property type="entry name" value="WD40_G-protein_beta-like"/>
</dbReference>
<dbReference type="InterPro" id="IPR001680">
    <property type="entry name" value="WD40_rpt"/>
</dbReference>
<protein>
    <recommendedName>
        <fullName evidence="8">G protein subunit beta 5</fullName>
    </recommendedName>
</protein>
<evidence type="ECO:0000313" key="7">
    <source>
        <dbReference type="Proteomes" id="UP000265100"/>
    </source>
</evidence>
<dbReference type="PRINTS" id="PR00319">
    <property type="entry name" value="GPROTEINB"/>
</dbReference>
<dbReference type="InterPro" id="IPR015943">
    <property type="entry name" value="WD40/YVTN_repeat-like_dom_sf"/>
</dbReference>
<name>A0AAX7SFW6_ASTCA</name>
<evidence type="ECO:0000256" key="4">
    <source>
        <dbReference type="ARBA" id="ARBA00023224"/>
    </source>
</evidence>
<dbReference type="SUPFAM" id="SSF50978">
    <property type="entry name" value="WD40 repeat-like"/>
    <property type="match status" value="1"/>
</dbReference>
<dbReference type="Gene3D" id="2.130.10.10">
    <property type="entry name" value="YVTN repeat-like/Quinoprotein amine dehydrogenase"/>
    <property type="match status" value="1"/>
</dbReference>
<dbReference type="PROSITE" id="PS00678">
    <property type="entry name" value="WD_REPEATS_1"/>
    <property type="match status" value="1"/>
</dbReference>
<reference evidence="6" key="4">
    <citation type="submission" date="2025-09" db="UniProtKB">
        <authorList>
            <consortium name="Ensembl"/>
        </authorList>
    </citation>
    <scope>IDENTIFICATION</scope>
</reference>
<feature type="repeat" description="WD" evidence="5">
    <location>
        <begin position="157"/>
        <end position="198"/>
    </location>
</feature>
<reference evidence="6" key="3">
    <citation type="submission" date="2025-08" db="UniProtKB">
        <authorList>
            <consortium name="Ensembl"/>
        </authorList>
    </citation>
    <scope>IDENTIFICATION</scope>
</reference>
<keyword evidence="4" id="KW-0807">Transducer</keyword>
<dbReference type="Ensembl" id="ENSACLT00000053578.1">
    <property type="protein sequence ID" value="ENSACLP00000043367.1"/>
    <property type="gene ID" value="ENSACLG00000008156.2"/>
</dbReference>
<dbReference type="InterPro" id="IPR019775">
    <property type="entry name" value="WD40_repeat_CS"/>
</dbReference>
<dbReference type="PROSITE" id="PS50082">
    <property type="entry name" value="WD_REPEATS_2"/>
    <property type="match status" value="4"/>
</dbReference>
<organism evidence="6 7">
    <name type="scientific">Astatotilapia calliptera</name>
    <name type="common">Eastern happy</name>
    <name type="synonym">Chromis callipterus</name>
    <dbReference type="NCBI Taxonomy" id="8154"/>
    <lineage>
        <taxon>Eukaryota</taxon>
        <taxon>Metazoa</taxon>
        <taxon>Chordata</taxon>
        <taxon>Craniata</taxon>
        <taxon>Vertebrata</taxon>
        <taxon>Euteleostomi</taxon>
        <taxon>Actinopterygii</taxon>
        <taxon>Neopterygii</taxon>
        <taxon>Teleostei</taxon>
        <taxon>Neoteleostei</taxon>
        <taxon>Acanthomorphata</taxon>
        <taxon>Ovalentaria</taxon>
        <taxon>Cichlomorphae</taxon>
        <taxon>Cichliformes</taxon>
        <taxon>Cichlidae</taxon>
        <taxon>African cichlids</taxon>
        <taxon>Pseudocrenilabrinae</taxon>
        <taxon>Haplochromini</taxon>
        <taxon>Astatotilapia</taxon>
    </lineage>
</organism>
<accession>A0AAX7SFW6</accession>